<dbReference type="PROSITE" id="PS50104">
    <property type="entry name" value="TIR"/>
    <property type="match status" value="1"/>
</dbReference>
<dbReference type="InterPro" id="IPR058192">
    <property type="entry name" value="WHD_ROQ1-like"/>
</dbReference>
<dbReference type="PANTHER" id="PTHR11017:SF385">
    <property type="entry name" value="DISEASE RESISTANCE PROTEIN (TIR-NBS-LRR CLASS)-RELATED"/>
    <property type="match status" value="1"/>
</dbReference>
<dbReference type="InterPro" id="IPR001611">
    <property type="entry name" value="Leu-rich_rpt"/>
</dbReference>
<dbReference type="InterPro" id="IPR002182">
    <property type="entry name" value="NB-ARC"/>
</dbReference>
<gene>
    <name evidence="6" type="ORF">SSX86_026886</name>
</gene>
<dbReference type="SMART" id="SM00369">
    <property type="entry name" value="LRR_TYP"/>
    <property type="match status" value="3"/>
</dbReference>
<dbReference type="GO" id="GO:0007165">
    <property type="term" value="P:signal transduction"/>
    <property type="evidence" value="ECO:0007669"/>
    <property type="project" value="InterPro"/>
</dbReference>
<dbReference type="Proteomes" id="UP001408789">
    <property type="component" value="Unassembled WGS sequence"/>
</dbReference>
<proteinExistence type="predicted"/>
<dbReference type="InterPro" id="IPR000157">
    <property type="entry name" value="TIR_dom"/>
</dbReference>
<evidence type="ECO:0000313" key="7">
    <source>
        <dbReference type="Proteomes" id="UP001408789"/>
    </source>
</evidence>
<dbReference type="EMBL" id="JBCNJP010000025">
    <property type="protein sequence ID" value="KAK9055801.1"/>
    <property type="molecule type" value="Genomic_DNA"/>
</dbReference>
<dbReference type="GO" id="GO:0051707">
    <property type="term" value="P:response to other organism"/>
    <property type="evidence" value="ECO:0007669"/>
    <property type="project" value="UniProtKB-ARBA"/>
</dbReference>
<dbReference type="InterPro" id="IPR035897">
    <property type="entry name" value="Toll_tir_struct_dom_sf"/>
</dbReference>
<dbReference type="InterPro" id="IPR055414">
    <property type="entry name" value="LRR_R13L4/SHOC2-like"/>
</dbReference>
<evidence type="ECO:0000313" key="6">
    <source>
        <dbReference type="EMBL" id="KAK9055801.1"/>
    </source>
</evidence>
<dbReference type="PRINTS" id="PR00364">
    <property type="entry name" value="DISEASERSIST"/>
</dbReference>
<feature type="compositionally biased region" description="Low complexity" evidence="4">
    <location>
        <begin position="1"/>
        <end position="14"/>
    </location>
</feature>
<evidence type="ECO:0000256" key="4">
    <source>
        <dbReference type="SAM" id="MobiDB-lite"/>
    </source>
</evidence>
<dbReference type="AlphaFoldDB" id="A0AAP0GNH9"/>
<feature type="domain" description="TIR" evidence="5">
    <location>
        <begin position="33"/>
        <end position="197"/>
    </location>
</feature>
<dbReference type="Gene3D" id="3.40.50.300">
    <property type="entry name" value="P-loop containing nucleotide triphosphate hydrolases"/>
    <property type="match status" value="1"/>
</dbReference>
<dbReference type="Pfam" id="PF01582">
    <property type="entry name" value="TIR"/>
    <property type="match status" value="1"/>
</dbReference>
<evidence type="ECO:0000256" key="1">
    <source>
        <dbReference type="ARBA" id="ARBA00022614"/>
    </source>
</evidence>
<dbReference type="SMART" id="SM00255">
    <property type="entry name" value="TIR"/>
    <property type="match status" value="1"/>
</dbReference>
<feature type="region of interest" description="Disordered" evidence="4">
    <location>
        <begin position="1"/>
        <end position="28"/>
    </location>
</feature>
<keyword evidence="7" id="KW-1185">Reference proteome</keyword>
<dbReference type="InterPro" id="IPR044974">
    <property type="entry name" value="Disease_R_plants"/>
</dbReference>
<dbReference type="SUPFAM" id="SSF52540">
    <property type="entry name" value="P-loop containing nucleoside triphosphate hydrolases"/>
    <property type="match status" value="1"/>
</dbReference>
<dbReference type="PANTHER" id="PTHR11017">
    <property type="entry name" value="LEUCINE-RICH REPEAT-CONTAINING PROTEIN"/>
    <property type="match status" value="1"/>
</dbReference>
<dbReference type="InterPro" id="IPR027417">
    <property type="entry name" value="P-loop_NTPase"/>
</dbReference>
<accession>A0AAP0GNH9</accession>
<dbReference type="InterPro" id="IPR032675">
    <property type="entry name" value="LRR_dom_sf"/>
</dbReference>
<keyword evidence="1" id="KW-0433">Leucine-rich repeat</keyword>
<comment type="caution">
    <text evidence="6">The sequence shown here is derived from an EMBL/GenBank/DDBJ whole genome shotgun (WGS) entry which is preliminary data.</text>
</comment>
<dbReference type="InterPro" id="IPR042197">
    <property type="entry name" value="Apaf_helical"/>
</dbReference>
<dbReference type="InterPro" id="IPR003591">
    <property type="entry name" value="Leu-rich_rpt_typical-subtyp"/>
</dbReference>
<keyword evidence="2" id="KW-0677">Repeat</keyword>
<dbReference type="SUPFAM" id="SSF52058">
    <property type="entry name" value="L domain-like"/>
    <property type="match status" value="1"/>
</dbReference>
<dbReference type="Pfam" id="PF23282">
    <property type="entry name" value="WHD_ROQ1"/>
    <property type="match status" value="1"/>
</dbReference>
<dbReference type="PROSITE" id="PS51450">
    <property type="entry name" value="LRR"/>
    <property type="match status" value="1"/>
</dbReference>
<evidence type="ECO:0000259" key="5">
    <source>
        <dbReference type="PROSITE" id="PS50104"/>
    </source>
</evidence>
<organism evidence="6 7">
    <name type="scientific">Deinandra increscens subsp. villosa</name>
    <dbReference type="NCBI Taxonomy" id="3103831"/>
    <lineage>
        <taxon>Eukaryota</taxon>
        <taxon>Viridiplantae</taxon>
        <taxon>Streptophyta</taxon>
        <taxon>Embryophyta</taxon>
        <taxon>Tracheophyta</taxon>
        <taxon>Spermatophyta</taxon>
        <taxon>Magnoliopsida</taxon>
        <taxon>eudicotyledons</taxon>
        <taxon>Gunneridae</taxon>
        <taxon>Pentapetalae</taxon>
        <taxon>asterids</taxon>
        <taxon>campanulids</taxon>
        <taxon>Asterales</taxon>
        <taxon>Asteraceae</taxon>
        <taxon>Asteroideae</taxon>
        <taxon>Heliantheae alliance</taxon>
        <taxon>Madieae</taxon>
        <taxon>Madiinae</taxon>
        <taxon>Deinandra</taxon>
    </lineage>
</organism>
<dbReference type="Pfam" id="PF23598">
    <property type="entry name" value="LRR_14"/>
    <property type="match status" value="1"/>
</dbReference>
<keyword evidence="3" id="KW-0611">Plant defense</keyword>
<dbReference type="GO" id="GO:0006952">
    <property type="term" value="P:defense response"/>
    <property type="evidence" value="ECO:0007669"/>
    <property type="project" value="UniProtKB-KW"/>
</dbReference>
<dbReference type="Gene3D" id="3.40.50.10140">
    <property type="entry name" value="Toll/interleukin-1 receptor homology (TIR) domain"/>
    <property type="match status" value="1"/>
</dbReference>
<dbReference type="Gene3D" id="3.80.10.10">
    <property type="entry name" value="Ribonuclease Inhibitor"/>
    <property type="match status" value="2"/>
</dbReference>
<protein>
    <recommendedName>
        <fullName evidence="5">TIR domain-containing protein</fullName>
    </recommendedName>
</protein>
<dbReference type="Pfam" id="PF00931">
    <property type="entry name" value="NB-ARC"/>
    <property type="match status" value="1"/>
</dbReference>
<dbReference type="Gene3D" id="1.10.8.430">
    <property type="entry name" value="Helical domain of apoptotic protease-activating factors"/>
    <property type="match status" value="1"/>
</dbReference>
<sequence>MNLVASSSSPSSSSNKRKMDSDSSDESTYFKRPKNDVFMNYAFEDIGKSFISHLKGALSRNSFTISDHTLLTAGEDMRLELLKAIGESEIYVIVFSINYAFSERSLNELVSIMDRLNKFNDRKVLPVYYNVEPSDVRRQHGPFKEAFRAYDTDFDPGTVQKWKQALKDAGQLCGLSLQNGDEAKFVMEIVKELEKMQSPQQLHVTDYPVGIGSRAEELISRLRLDCKDVLVVAVFGIGGIGKTTIVKCAYNRVAANFDVSCFLADIHHHCGRRNWKVKLQKELISYLTRNDKHLISYSHNDGVTKIKSLISRRKVLLVLDDIDDFEQLEALGVDPKWFYDGSRIIVITRDKQSLGKIPYTSYHTRLLNRRESLNLFTRLMFARESPVNTKFVEEVVRHGGGLPLVLKVWSCHFKHYEKEQWPSIFETLKRIPHGDVQKQLQISYDSLTNRAKKLFLDSACFFVGMEKDLVVKVLQDEDSPFFPNNEIQYLVDKSLIEITGPDSLLLMHHAIRDMGREIVRQENEDEPGKRTRLWDETDVMLLLTECSGTESVESIRLRSFRKEELIVQVEAFKKMRNLRLIQLYQKVSFLTSSLDDLPSFCFKKLKYMEWHGFPFKCINIDMGNVVVLRLTDSKLEILWEGFKSLKKLRILDVRMSIFLTKTGDFYGLENLEELYFIDCINLKELHPSIGCLHRLAILDLHSSIPLNMIPWEMISNLQSLRVLKLGNTSLDSISEPDKLINHLRSSLKEYRITKPSFHGCPISDEVGSLAWLEHSQEKTFSSLPDSLLQLHQLKRIELVDYTNIRWIPNLPQSITYIKVYACTDLANLPSNMPNLKSLTVLDFHLCPKLGTEDPQLLMKFTGLTNLSDLTISGCSVSQVPSEIGNLVSLKRLDLSVNTFSSLPDSISNLSQLVDLNVDYCSRLRLLPLLPSNLTNIGAYGCQSLDVKSSSSVPTKVCKESPFTKGLVIRLSGEWFPDWCSCRGDVLSSVAPLMDLDKSISSWRKQVPDLCSYTYGGHVLSFAAPVHMEKKICGMILCATTTRNSVIHTITFKLLNRTKNTSHLVKDLVLDFDCSMLAMFYPLDDTTLLVEAGDTVVLEFPRKLVSSCGLRLCCGLRLIYESDVVDSKLVSQDSTERRLPQLVLIN</sequence>
<evidence type="ECO:0000256" key="2">
    <source>
        <dbReference type="ARBA" id="ARBA00022737"/>
    </source>
</evidence>
<reference evidence="6 7" key="1">
    <citation type="submission" date="2024-04" db="EMBL/GenBank/DDBJ databases">
        <title>The reference genome of an endangered Asteraceae, Deinandra increscens subsp. villosa, native to the Central Coast of California.</title>
        <authorList>
            <person name="Guilliams M."/>
            <person name="Hasenstab-Lehman K."/>
            <person name="Meyer R."/>
            <person name="Mcevoy S."/>
        </authorList>
    </citation>
    <scope>NUCLEOTIDE SEQUENCE [LARGE SCALE GENOMIC DNA]</scope>
    <source>
        <tissue evidence="6">Leaf</tissue>
    </source>
</reference>
<dbReference type="SUPFAM" id="SSF52200">
    <property type="entry name" value="Toll/Interleukin receptor TIR domain"/>
    <property type="match status" value="1"/>
</dbReference>
<evidence type="ECO:0000256" key="3">
    <source>
        <dbReference type="ARBA" id="ARBA00022821"/>
    </source>
</evidence>
<name>A0AAP0GNH9_9ASTR</name>
<dbReference type="GO" id="GO:0043531">
    <property type="term" value="F:ADP binding"/>
    <property type="evidence" value="ECO:0007669"/>
    <property type="project" value="InterPro"/>
</dbReference>